<evidence type="ECO:0000313" key="2">
    <source>
        <dbReference type="EMBL" id="KAJ6388734.1"/>
    </source>
</evidence>
<keyword evidence="3" id="KW-1185">Reference proteome</keyword>
<evidence type="ECO:0000313" key="3">
    <source>
        <dbReference type="Proteomes" id="UP001141253"/>
    </source>
</evidence>
<dbReference type="Proteomes" id="UP001141253">
    <property type="component" value="Chromosome 3"/>
</dbReference>
<keyword evidence="1" id="KW-0472">Membrane</keyword>
<keyword evidence="1" id="KW-0812">Transmembrane</keyword>
<sequence>MIVHVAGRLQDSESLTAWNWEKLSACFEKVVFLSSFELQQLHMFHLVRFLLPSANACVWTGKQLISLLRPVGFDLIFHQVMFAFGMLILFILKGRFGYGTLMVTYFKALEDIAMARCLVSSHAGWNKQIRAMLLLKGLNLFRRIMFFMRDLHGS</sequence>
<evidence type="ECO:0000256" key="1">
    <source>
        <dbReference type="SAM" id="Phobius"/>
    </source>
</evidence>
<dbReference type="EMBL" id="JAPFFI010000007">
    <property type="protein sequence ID" value="KAJ6388734.1"/>
    <property type="molecule type" value="Genomic_DNA"/>
</dbReference>
<protein>
    <submittedName>
        <fullName evidence="2">Uncharacterized protein</fullName>
    </submittedName>
</protein>
<accession>A0ABQ9BNL5</accession>
<reference evidence="2" key="1">
    <citation type="submission" date="2022-10" db="EMBL/GenBank/DDBJ databases">
        <authorList>
            <person name="Hyden B.L."/>
            <person name="Feng K."/>
            <person name="Yates T."/>
            <person name="Jawdy S."/>
            <person name="Smart L.B."/>
            <person name="Muchero W."/>
        </authorList>
    </citation>
    <scope>NUCLEOTIDE SEQUENCE</scope>
    <source>
        <tissue evidence="2">Shoot tip</tissue>
    </source>
</reference>
<reference evidence="2" key="2">
    <citation type="journal article" date="2023" name="Int. J. Mol. Sci.">
        <title>De Novo Assembly and Annotation of 11 Diverse Shrub Willow (Salix) Genomes Reveals Novel Gene Organization in Sex-Linked Regions.</title>
        <authorList>
            <person name="Hyden B."/>
            <person name="Feng K."/>
            <person name="Yates T.B."/>
            <person name="Jawdy S."/>
            <person name="Cereghino C."/>
            <person name="Smart L.B."/>
            <person name="Muchero W."/>
        </authorList>
    </citation>
    <scope>NUCLEOTIDE SEQUENCE</scope>
    <source>
        <tissue evidence="2">Shoot tip</tissue>
    </source>
</reference>
<feature type="transmembrane region" description="Helical" evidence="1">
    <location>
        <begin position="75"/>
        <end position="92"/>
    </location>
</feature>
<proteinExistence type="predicted"/>
<gene>
    <name evidence="2" type="ORF">OIU77_027153</name>
</gene>
<keyword evidence="1" id="KW-1133">Transmembrane helix</keyword>
<organism evidence="2 3">
    <name type="scientific">Salix suchowensis</name>
    <dbReference type="NCBI Taxonomy" id="1278906"/>
    <lineage>
        <taxon>Eukaryota</taxon>
        <taxon>Viridiplantae</taxon>
        <taxon>Streptophyta</taxon>
        <taxon>Embryophyta</taxon>
        <taxon>Tracheophyta</taxon>
        <taxon>Spermatophyta</taxon>
        <taxon>Magnoliopsida</taxon>
        <taxon>eudicotyledons</taxon>
        <taxon>Gunneridae</taxon>
        <taxon>Pentapetalae</taxon>
        <taxon>rosids</taxon>
        <taxon>fabids</taxon>
        <taxon>Malpighiales</taxon>
        <taxon>Salicaceae</taxon>
        <taxon>Saliceae</taxon>
        <taxon>Salix</taxon>
    </lineage>
</organism>
<comment type="caution">
    <text evidence="2">The sequence shown here is derived from an EMBL/GenBank/DDBJ whole genome shotgun (WGS) entry which is preliminary data.</text>
</comment>
<name>A0ABQ9BNL5_9ROSI</name>